<sequence length="198" mass="22446">MASELEADPADYMAHLQEPAMVMAMNPMIRSIQILPEKGEPVVFTAEDTRKMDFPRFLEGSLKKAADTARMEHRLVLVDSLDLGLPYKMMAFLRPVYRHDENGNESFWGYIILAVEQRRVMSTANISNLGAQQLDFSLYHRYGWEDTPHLVKERGMTEQGNPHAERIIAGDLWSIVLRPQGATLTGCFSSSPPYQAFP</sequence>
<name>H1D103_9FIRM</name>
<keyword evidence="2" id="KW-1185">Reference proteome</keyword>
<accession>H1D103</accession>
<organism evidence="1 2">
    <name type="scientific">Dialister succinatiphilus YIT 11850</name>
    <dbReference type="NCBI Taxonomy" id="742743"/>
    <lineage>
        <taxon>Bacteria</taxon>
        <taxon>Bacillati</taxon>
        <taxon>Bacillota</taxon>
        <taxon>Negativicutes</taxon>
        <taxon>Veillonellales</taxon>
        <taxon>Veillonellaceae</taxon>
        <taxon>Dialister</taxon>
    </lineage>
</organism>
<dbReference type="STRING" id="742743.HMPREF9453_01291"/>
<dbReference type="EMBL" id="ADLT01000045">
    <property type="protein sequence ID" value="EHO62699.1"/>
    <property type="molecule type" value="Genomic_DNA"/>
</dbReference>
<dbReference type="PATRIC" id="fig|742743.3.peg.1310"/>
<gene>
    <name evidence="1" type="ORF">HMPREF9453_01291</name>
</gene>
<dbReference type="Proteomes" id="UP000003277">
    <property type="component" value="Unassembled WGS sequence"/>
</dbReference>
<comment type="caution">
    <text evidence="1">The sequence shown here is derived from an EMBL/GenBank/DDBJ whole genome shotgun (WGS) entry which is preliminary data.</text>
</comment>
<reference evidence="1 2" key="1">
    <citation type="submission" date="2011-11" db="EMBL/GenBank/DDBJ databases">
        <title>The Genome Sequence of Dialister succinatiphilus YIT 11850.</title>
        <authorList>
            <consortium name="The Broad Institute Genome Sequencing Platform"/>
            <person name="Earl A."/>
            <person name="Ward D."/>
            <person name="Feldgarden M."/>
            <person name="Gevers D."/>
            <person name="Morotomi M."/>
            <person name="Young S.K."/>
            <person name="Zeng Q."/>
            <person name="Gargeya S."/>
            <person name="Fitzgerald M."/>
            <person name="Haas B."/>
            <person name="Abouelleil A."/>
            <person name="Alvarado L."/>
            <person name="Arachchi H.M."/>
            <person name="Berlin A."/>
            <person name="Brown A."/>
            <person name="Chapman S.B."/>
            <person name="Dunbar C."/>
            <person name="Gearin G."/>
            <person name="Goldberg J."/>
            <person name="Griggs A."/>
            <person name="Gujja S."/>
            <person name="Heiman D."/>
            <person name="Howarth C."/>
            <person name="Lui A."/>
            <person name="MacDonald P.J.P."/>
            <person name="Montmayeur A."/>
            <person name="Murphy C."/>
            <person name="Neiman D."/>
            <person name="Pearson M."/>
            <person name="Priest M."/>
            <person name="Roberts A."/>
            <person name="Saif S."/>
            <person name="Shea T."/>
            <person name="Sisk P."/>
            <person name="Stolte C."/>
            <person name="Sykes S."/>
            <person name="Wortman J."/>
            <person name="Nusbaum C."/>
            <person name="Birren B."/>
        </authorList>
    </citation>
    <scope>NUCLEOTIDE SEQUENCE [LARGE SCALE GENOMIC DNA]</scope>
    <source>
        <strain evidence="1 2">YIT 11850</strain>
    </source>
</reference>
<dbReference type="AlphaFoldDB" id="H1D103"/>
<proteinExistence type="predicted"/>
<protein>
    <submittedName>
        <fullName evidence="1">Uncharacterized protein</fullName>
    </submittedName>
</protein>
<dbReference type="HOGENOM" id="CLU_1376248_0_0_9"/>
<evidence type="ECO:0000313" key="2">
    <source>
        <dbReference type="Proteomes" id="UP000003277"/>
    </source>
</evidence>
<evidence type="ECO:0000313" key="1">
    <source>
        <dbReference type="EMBL" id="EHO62699.1"/>
    </source>
</evidence>